<dbReference type="eggNOG" id="ENOG5032MQI">
    <property type="taxonomic scope" value="Bacteria"/>
</dbReference>
<evidence type="ECO:0000313" key="2">
    <source>
        <dbReference type="EMBL" id="AGF79348.1"/>
    </source>
</evidence>
<keyword evidence="3" id="KW-1185">Reference proteome</keyword>
<name>M1P794_DESSD</name>
<proteinExistence type="predicted"/>
<dbReference type="AlphaFoldDB" id="M1P794"/>
<gene>
    <name evidence="2" type="ordered locus">UWK_02817</name>
</gene>
<dbReference type="HOGENOM" id="CLU_1259750_0_0_7"/>
<evidence type="ECO:0000259" key="1">
    <source>
        <dbReference type="Pfam" id="PF26309"/>
    </source>
</evidence>
<feature type="domain" description="DUF8082" evidence="1">
    <location>
        <begin position="152"/>
        <end position="216"/>
    </location>
</feature>
<dbReference type="RefSeq" id="WP_015405034.1">
    <property type="nucleotide sequence ID" value="NC_020304.1"/>
</dbReference>
<organism evidence="2 3">
    <name type="scientific">Desulfocapsa sulfexigens (strain DSM 10523 / SB164P1)</name>
    <dbReference type="NCBI Taxonomy" id="1167006"/>
    <lineage>
        <taxon>Bacteria</taxon>
        <taxon>Pseudomonadati</taxon>
        <taxon>Thermodesulfobacteriota</taxon>
        <taxon>Desulfobulbia</taxon>
        <taxon>Desulfobulbales</taxon>
        <taxon>Desulfocapsaceae</taxon>
        <taxon>Desulfocapsa</taxon>
    </lineage>
</organism>
<dbReference type="Pfam" id="PF26309">
    <property type="entry name" value="DUF8082"/>
    <property type="match status" value="1"/>
</dbReference>
<dbReference type="STRING" id="1167006.UWK_02817"/>
<accession>M1P794</accession>
<dbReference type="EMBL" id="CP003985">
    <property type="protein sequence ID" value="AGF79348.1"/>
    <property type="molecule type" value="Genomic_DNA"/>
</dbReference>
<dbReference type="Proteomes" id="UP000011721">
    <property type="component" value="Chromosome"/>
</dbReference>
<protein>
    <recommendedName>
        <fullName evidence="1">DUF8082 domain-containing protein</fullName>
    </recommendedName>
</protein>
<sequence length="219" mass="24607">MEYDSKLADIIASLPEVTGGFLYAPDRGIYSNQTGGVVKDESLQQISLKLTKIISMMSVHFHDTGGIRVCFRDMILFGTMIQEGHWLFLLHQPSLSPGMIKMTVQMALNIQTEESPEAEISAEPQEATENPQTNDNIMAILLSEESELRLPLENIHSQLAHYIGPVAELVFNDSVEIWASNNTPSLENLPELISMIQEEIDDEDDRNEFLNSLQSKKEE</sequence>
<dbReference type="InterPro" id="IPR058395">
    <property type="entry name" value="DUF8082"/>
</dbReference>
<reference evidence="3" key="1">
    <citation type="journal article" date="2013" name="Stand. Genomic Sci.">
        <title>Complete genome sequence of Desulfocapsa sulfexigens, a marine deltaproteobacterium specialized in disproportionating inorganic sulfur compounds.</title>
        <authorList>
            <person name="Finster K.W."/>
            <person name="Kjeldsen K.U."/>
            <person name="Kube M."/>
            <person name="Reinhardt R."/>
            <person name="Mussmann M."/>
            <person name="Amann R."/>
            <person name="Schreiber L."/>
        </authorList>
    </citation>
    <scope>NUCLEOTIDE SEQUENCE [LARGE SCALE GENOMIC DNA]</scope>
    <source>
        <strain evidence="3">DSM 10523 / SB164P1</strain>
    </source>
</reference>
<evidence type="ECO:0000313" key="3">
    <source>
        <dbReference type="Proteomes" id="UP000011721"/>
    </source>
</evidence>
<dbReference type="KEGG" id="dsf:UWK_02817"/>